<keyword evidence="3" id="KW-1185">Reference proteome</keyword>
<evidence type="ECO:0000313" key="1">
    <source>
        <dbReference type="EMBL" id="PNR63382.1"/>
    </source>
</evidence>
<dbReference type="EnsemblPlants" id="Pp3c1_38990V3.1">
    <property type="protein sequence ID" value="PAC:32969028.CDS.1"/>
    <property type="gene ID" value="Pp3c1_38990"/>
</dbReference>
<evidence type="ECO:0000313" key="2">
    <source>
        <dbReference type="EnsemblPlants" id="PAC:32969028.CDS.1"/>
    </source>
</evidence>
<dbReference type="InParanoid" id="A0A2K1LBI3"/>
<reference evidence="1 3" key="2">
    <citation type="journal article" date="2018" name="Plant J.">
        <title>The Physcomitrella patens chromosome-scale assembly reveals moss genome structure and evolution.</title>
        <authorList>
            <person name="Lang D."/>
            <person name="Ullrich K.K."/>
            <person name="Murat F."/>
            <person name="Fuchs J."/>
            <person name="Jenkins J."/>
            <person name="Haas F.B."/>
            <person name="Piednoel M."/>
            <person name="Gundlach H."/>
            <person name="Van Bel M."/>
            <person name="Meyberg R."/>
            <person name="Vives C."/>
            <person name="Morata J."/>
            <person name="Symeonidi A."/>
            <person name="Hiss M."/>
            <person name="Muchero W."/>
            <person name="Kamisugi Y."/>
            <person name="Saleh O."/>
            <person name="Blanc G."/>
            <person name="Decker E.L."/>
            <person name="van Gessel N."/>
            <person name="Grimwood J."/>
            <person name="Hayes R.D."/>
            <person name="Graham S.W."/>
            <person name="Gunter L.E."/>
            <person name="McDaniel S.F."/>
            <person name="Hoernstein S.N.W."/>
            <person name="Larsson A."/>
            <person name="Li F.W."/>
            <person name="Perroud P.F."/>
            <person name="Phillips J."/>
            <person name="Ranjan P."/>
            <person name="Rokshar D.S."/>
            <person name="Rothfels C.J."/>
            <person name="Schneider L."/>
            <person name="Shu S."/>
            <person name="Stevenson D.W."/>
            <person name="Thummler F."/>
            <person name="Tillich M."/>
            <person name="Villarreal Aguilar J.C."/>
            <person name="Widiez T."/>
            <person name="Wong G.K."/>
            <person name="Wymore A."/>
            <person name="Zhang Y."/>
            <person name="Zimmer A.D."/>
            <person name="Quatrano R.S."/>
            <person name="Mayer K.F.X."/>
            <person name="Goodstein D."/>
            <person name="Casacuberta J.M."/>
            <person name="Vandepoele K."/>
            <person name="Reski R."/>
            <person name="Cuming A.C."/>
            <person name="Tuskan G.A."/>
            <person name="Maumus F."/>
            <person name="Salse J."/>
            <person name="Schmutz J."/>
            <person name="Rensing S.A."/>
        </authorList>
    </citation>
    <scope>NUCLEOTIDE SEQUENCE [LARGE SCALE GENOMIC DNA]</scope>
    <source>
        <strain evidence="2 3">cv. Gransden 2004</strain>
    </source>
</reference>
<gene>
    <name evidence="1" type="ORF">PHYPA_001808</name>
</gene>
<sequence length="84" mass="9051">MEGSVSGYGLLESRLAHEMGFHRIHECIPRLGFHASDLRASAAEQSRTDGPSNSAIGSFSTFDSEPSLVPALMLRILSFTKAEA</sequence>
<dbReference type="Gramene" id="Pp3c1_38990V3.1">
    <property type="protein sequence ID" value="PAC:32969028.CDS.1"/>
    <property type="gene ID" value="Pp3c1_38990"/>
</dbReference>
<proteinExistence type="predicted"/>
<protein>
    <submittedName>
        <fullName evidence="1 2">Uncharacterized protein</fullName>
    </submittedName>
</protein>
<reference evidence="2" key="3">
    <citation type="submission" date="2020-12" db="UniProtKB">
        <authorList>
            <consortium name="EnsemblPlants"/>
        </authorList>
    </citation>
    <scope>IDENTIFICATION</scope>
</reference>
<reference evidence="1 3" key="1">
    <citation type="journal article" date="2008" name="Science">
        <title>The Physcomitrella genome reveals evolutionary insights into the conquest of land by plants.</title>
        <authorList>
            <person name="Rensing S."/>
            <person name="Lang D."/>
            <person name="Zimmer A."/>
            <person name="Terry A."/>
            <person name="Salamov A."/>
            <person name="Shapiro H."/>
            <person name="Nishiyama T."/>
            <person name="Perroud P.-F."/>
            <person name="Lindquist E."/>
            <person name="Kamisugi Y."/>
            <person name="Tanahashi T."/>
            <person name="Sakakibara K."/>
            <person name="Fujita T."/>
            <person name="Oishi K."/>
            <person name="Shin-I T."/>
            <person name="Kuroki Y."/>
            <person name="Toyoda A."/>
            <person name="Suzuki Y."/>
            <person name="Hashimoto A."/>
            <person name="Yamaguchi K."/>
            <person name="Sugano A."/>
            <person name="Kohara Y."/>
            <person name="Fujiyama A."/>
            <person name="Anterola A."/>
            <person name="Aoki S."/>
            <person name="Ashton N."/>
            <person name="Barbazuk W.B."/>
            <person name="Barker E."/>
            <person name="Bennetzen J."/>
            <person name="Bezanilla M."/>
            <person name="Blankenship R."/>
            <person name="Cho S.H."/>
            <person name="Dutcher S."/>
            <person name="Estelle M."/>
            <person name="Fawcett J.A."/>
            <person name="Gundlach H."/>
            <person name="Hanada K."/>
            <person name="Heyl A."/>
            <person name="Hicks K.A."/>
            <person name="Hugh J."/>
            <person name="Lohr M."/>
            <person name="Mayer K."/>
            <person name="Melkozernov A."/>
            <person name="Murata T."/>
            <person name="Nelson D."/>
            <person name="Pils B."/>
            <person name="Prigge M."/>
            <person name="Reiss B."/>
            <person name="Renner T."/>
            <person name="Rombauts S."/>
            <person name="Rushton P."/>
            <person name="Sanderfoot A."/>
            <person name="Schween G."/>
            <person name="Shiu S.-H."/>
            <person name="Stueber K."/>
            <person name="Theodoulou F.L."/>
            <person name="Tu H."/>
            <person name="Van de Peer Y."/>
            <person name="Verrier P.J."/>
            <person name="Waters E."/>
            <person name="Wood A."/>
            <person name="Yang L."/>
            <person name="Cove D."/>
            <person name="Cuming A."/>
            <person name="Hasebe M."/>
            <person name="Lucas S."/>
            <person name="Mishler D.B."/>
            <person name="Reski R."/>
            <person name="Grigoriev I."/>
            <person name="Quatrano R.S."/>
            <person name="Boore J.L."/>
        </authorList>
    </citation>
    <scope>NUCLEOTIDE SEQUENCE [LARGE SCALE GENOMIC DNA]</scope>
    <source>
        <strain evidence="2 3">cv. Gransden 2004</strain>
    </source>
</reference>
<name>A0A2K1LBI3_PHYPA</name>
<dbReference type="AlphaFoldDB" id="A0A2K1LBI3"/>
<dbReference type="EMBL" id="ABEU02000001">
    <property type="protein sequence ID" value="PNR63382.1"/>
    <property type="molecule type" value="Genomic_DNA"/>
</dbReference>
<dbReference type="Proteomes" id="UP000006727">
    <property type="component" value="Chromosome 1"/>
</dbReference>
<accession>A0A2K1LBI3</accession>
<organism evidence="1">
    <name type="scientific">Physcomitrium patens</name>
    <name type="common">Spreading-leaved earth moss</name>
    <name type="synonym">Physcomitrella patens</name>
    <dbReference type="NCBI Taxonomy" id="3218"/>
    <lineage>
        <taxon>Eukaryota</taxon>
        <taxon>Viridiplantae</taxon>
        <taxon>Streptophyta</taxon>
        <taxon>Embryophyta</taxon>
        <taxon>Bryophyta</taxon>
        <taxon>Bryophytina</taxon>
        <taxon>Bryopsida</taxon>
        <taxon>Funariidae</taxon>
        <taxon>Funariales</taxon>
        <taxon>Funariaceae</taxon>
        <taxon>Physcomitrium</taxon>
    </lineage>
</organism>
<evidence type="ECO:0000313" key="3">
    <source>
        <dbReference type="Proteomes" id="UP000006727"/>
    </source>
</evidence>